<dbReference type="SUPFAM" id="SSF48452">
    <property type="entry name" value="TPR-like"/>
    <property type="match status" value="1"/>
</dbReference>
<dbReference type="STRING" id="743788.S8FTI3"/>
<evidence type="ECO:0000256" key="2">
    <source>
        <dbReference type="ARBA" id="ARBA00022803"/>
    </source>
</evidence>
<reference evidence="3 4" key="1">
    <citation type="journal article" date="2012" name="Science">
        <title>The Paleozoic origin of enzymatic lignin decomposition reconstructed from 31 fungal genomes.</title>
        <authorList>
            <person name="Floudas D."/>
            <person name="Binder M."/>
            <person name="Riley R."/>
            <person name="Barry K."/>
            <person name="Blanchette R.A."/>
            <person name="Henrissat B."/>
            <person name="Martinez A.T."/>
            <person name="Otillar R."/>
            <person name="Spatafora J.W."/>
            <person name="Yadav J.S."/>
            <person name="Aerts A."/>
            <person name="Benoit I."/>
            <person name="Boyd A."/>
            <person name="Carlson A."/>
            <person name="Copeland A."/>
            <person name="Coutinho P.M."/>
            <person name="de Vries R.P."/>
            <person name="Ferreira P."/>
            <person name="Findley K."/>
            <person name="Foster B."/>
            <person name="Gaskell J."/>
            <person name="Glotzer D."/>
            <person name="Gorecki P."/>
            <person name="Heitman J."/>
            <person name="Hesse C."/>
            <person name="Hori C."/>
            <person name="Igarashi K."/>
            <person name="Jurgens J.A."/>
            <person name="Kallen N."/>
            <person name="Kersten P."/>
            <person name="Kohler A."/>
            <person name="Kuees U."/>
            <person name="Kumar T.K.A."/>
            <person name="Kuo A."/>
            <person name="LaButti K."/>
            <person name="Larrondo L.F."/>
            <person name="Lindquist E."/>
            <person name="Ling A."/>
            <person name="Lombard V."/>
            <person name="Lucas S."/>
            <person name="Lundell T."/>
            <person name="Martin R."/>
            <person name="McLaughlin D.J."/>
            <person name="Morgenstern I."/>
            <person name="Morin E."/>
            <person name="Murat C."/>
            <person name="Nagy L.G."/>
            <person name="Nolan M."/>
            <person name="Ohm R.A."/>
            <person name="Patyshakuliyeva A."/>
            <person name="Rokas A."/>
            <person name="Ruiz-Duenas F.J."/>
            <person name="Sabat G."/>
            <person name="Salamov A."/>
            <person name="Samejima M."/>
            <person name="Schmutz J."/>
            <person name="Slot J.C."/>
            <person name="St John F."/>
            <person name="Stenlid J."/>
            <person name="Sun H."/>
            <person name="Sun S."/>
            <person name="Syed K."/>
            <person name="Tsang A."/>
            <person name="Wiebenga A."/>
            <person name="Young D."/>
            <person name="Pisabarro A."/>
            <person name="Eastwood D.C."/>
            <person name="Martin F."/>
            <person name="Cullen D."/>
            <person name="Grigoriev I.V."/>
            <person name="Hibbett D.S."/>
        </authorList>
    </citation>
    <scope>NUCLEOTIDE SEQUENCE</scope>
    <source>
        <strain evidence="4">FP-58527</strain>
    </source>
</reference>
<dbReference type="Gene3D" id="3.80.10.10">
    <property type="entry name" value="Ribonuclease Inhibitor"/>
    <property type="match status" value="1"/>
</dbReference>
<dbReference type="SUPFAM" id="SSF81383">
    <property type="entry name" value="F-box domain"/>
    <property type="match status" value="1"/>
</dbReference>
<dbReference type="AlphaFoldDB" id="S8FTI3"/>
<dbReference type="eggNOG" id="KOG0548">
    <property type="taxonomic scope" value="Eukaryota"/>
</dbReference>
<evidence type="ECO:0000313" key="3">
    <source>
        <dbReference type="EMBL" id="EPT01490.1"/>
    </source>
</evidence>
<keyword evidence="1" id="KW-0677">Repeat</keyword>
<dbReference type="SUPFAM" id="SSF52047">
    <property type="entry name" value="RNI-like"/>
    <property type="match status" value="1"/>
</dbReference>
<dbReference type="InterPro" id="IPR036047">
    <property type="entry name" value="F-box-like_dom_sf"/>
</dbReference>
<dbReference type="Proteomes" id="UP000015241">
    <property type="component" value="Unassembled WGS sequence"/>
</dbReference>
<proteinExistence type="predicted"/>
<keyword evidence="4" id="KW-1185">Reference proteome</keyword>
<dbReference type="PANTHER" id="PTHR22904">
    <property type="entry name" value="TPR REPEAT CONTAINING PROTEIN"/>
    <property type="match status" value="1"/>
</dbReference>
<dbReference type="EMBL" id="KE504141">
    <property type="protein sequence ID" value="EPT01490.1"/>
    <property type="molecule type" value="Genomic_DNA"/>
</dbReference>
<sequence>MFRAGQLDDALALFTEALSLEANEYTLYDSRAAVKEKLGKTKDALRDCKRVIDLAPQRWQGYARSARLFLKIRKYENALHMIKLALDRVAVDDCKRRTELEALQVQALEAVDQQRARASRTEYHFGKLPLELATDILTSALAEDRAKVVVLAQVCKAWRCTILGTPHFWDDLVLSHQNPIKKAKLWRTRSRGRIVHLTLRQALKAQAIALHELQDLSLESLRTLCLADFPASVVREHLPNLTSDVLRRLDIMEIDNRMESRPVTWLWPEPSMALRSLSVHFTPFEWVSLTDYFPRLEHFTFSGPLVDVPLNAITNFLRAHAGLRTLSMSIMDFIYHRSPDLEQPPVHLPNLERLEVEYHDFALSFMFPLLHMPNLRVLNIHRGVHAIDTALLHLVTSRACESLRELRISQCAVSARCVLSLLQEAKSLQALELKYLGGNQANTILQALSQPAPTRQDEEGNKGDGSCAPTLPCPSLTHVNFSHCPDVKSGSLMALVKARLPGTTSDTLLDTATQPESPQLAPIDTIIVDGCPLVEMDILPWLRSKVRLVSCIYMSKKDAKWRR</sequence>
<evidence type="ECO:0000313" key="4">
    <source>
        <dbReference type="Proteomes" id="UP000015241"/>
    </source>
</evidence>
<dbReference type="Gene3D" id="1.25.40.10">
    <property type="entry name" value="Tetratricopeptide repeat domain"/>
    <property type="match status" value="1"/>
</dbReference>
<dbReference type="GO" id="GO:0051879">
    <property type="term" value="F:Hsp90 protein binding"/>
    <property type="evidence" value="ECO:0007669"/>
    <property type="project" value="TreeGrafter"/>
</dbReference>
<accession>S8FTI3</accession>
<name>S8FTI3_FOMSC</name>
<dbReference type="InParanoid" id="S8FTI3"/>
<dbReference type="PANTHER" id="PTHR22904:SF523">
    <property type="entry name" value="STRESS-INDUCED-PHOSPHOPROTEIN 1"/>
    <property type="match status" value="1"/>
</dbReference>
<protein>
    <submittedName>
        <fullName evidence="3">Uncharacterized protein</fullName>
    </submittedName>
</protein>
<dbReference type="InterPro" id="IPR032675">
    <property type="entry name" value="LRR_dom_sf"/>
</dbReference>
<dbReference type="HOGENOM" id="CLU_511015_0_0_1"/>
<gene>
    <name evidence="3" type="ORF">FOMPIDRAFT_1048650</name>
</gene>
<organism evidence="3 4">
    <name type="scientific">Fomitopsis schrenkii</name>
    <name type="common">Brown rot fungus</name>
    <dbReference type="NCBI Taxonomy" id="2126942"/>
    <lineage>
        <taxon>Eukaryota</taxon>
        <taxon>Fungi</taxon>
        <taxon>Dikarya</taxon>
        <taxon>Basidiomycota</taxon>
        <taxon>Agaricomycotina</taxon>
        <taxon>Agaricomycetes</taxon>
        <taxon>Polyporales</taxon>
        <taxon>Fomitopsis</taxon>
    </lineage>
</organism>
<evidence type="ECO:0000256" key="1">
    <source>
        <dbReference type="ARBA" id="ARBA00022737"/>
    </source>
</evidence>
<dbReference type="OrthoDB" id="2423701at2759"/>
<dbReference type="InterPro" id="IPR011990">
    <property type="entry name" value="TPR-like_helical_dom_sf"/>
</dbReference>
<keyword evidence="2" id="KW-0802">TPR repeat</keyword>